<reference evidence="4" key="1">
    <citation type="submission" date="2013-08" db="EMBL/GenBank/DDBJ databases">
        <authorList>
            <person name="Mendez C."/>
            <person name="Richter M."/>
            <person name="Ferrer M."/>
            <person name="Sanchez J."/>
        </authorList>
    </citation>
    <scope>NUCLEOTIDE SEQUENCE</scope>
</reference>
<dbReference type="GO" id="GO:0019343">
    <property type="term" value="P:cysteine biosynthetic process via cystathionine"/>
    <property type="evidence" value="ECO:0007669"/>
    <property type="project" value="TreeGrafter"/>
</dbReference>
<organism evidence="4">
    <name type="scientific">mine drainage metagenome</name>
    <dbReference type="NCBI Taxonomy" id="410659"/>
    <lineage>
        <taxon>unclassified sequences</taxon>
        <taxon>metagenomes</taxon>
        <taxon>ecological metagenomes</taxon>
    </lineage>
</organism>
<feature type="non-terminal residue" evidence="4">
    <location>
        <position position="157"/>
    </location>
</feature>
<dbReference type="InterPro" id="IPR000277">
    <property type="entry name" value="Cys/Met-Metab_PyrdxlP-dep_enz"/>
</dbReference>
<evidence type="ECO:0000256" key="1">
    <source>
        <dbReference type="ARBA" id="ARBA00001933"/>
    </source>
</evidence>
<reference evidence="4" key="2">
    <citation type="journal article" date="2014" name="ISME J.">
        <title>Microbial stratification in low pH oxic and suboxic macroscopic growths along an acid mine drainage.</title>
        <authorList>
            <person name="Mendez-Garcia C."/>
            <person name="Mesa V."/>
            <person name="Sprenger R.R."/>
            <person name="Richter M."/>
            <person name="Diez M.S."/>
            <person name="Solano J."/>
            <person name="Bargiela R."/>
            <person name="Golyshina O.V."/>
            <person name="Manteca A."/>
            <person name="Ramos J.L."/>
            <person name="Gallego J.R."/>
            <person name="Llorente I."/>
            <person name="Martins Dos Santos V.A."/>
            <person name="Jensen O.N."/>
            <person name="Pelaez A.I."/>
            <person name="Sanchez J."/>
            <person name="Ferrer M."/>
        </authorList>
    </citation>
    <scope>NUCLEOTIDE SEQUENCE</scope>
</reference>
<dbReference type="GO" id="GO:0005737">
    <property type="term" value="C:cytoplasm"/>
    <property type="evidence" value="ECO:0007669"/>
    <property type="project" value="TreeGrafter"/>
</dbReference>
<keyword evidence="3" id="KW-0663">Pyridoxal phosphate</keyword>
<dbReference type="GO" id="GO:0019346">
    <property type="term" value="P:transsulfuration"/>
    <property type="evidence" value="ECO:0007669"/>
    <property type="project" value="InterPro"/>
</dbReference>
<dbReference type="InterPro" id="IPR015424">
    <property type="entry name" value="PyrdxlP-dep_Trfase"/>
</dbReference>
<comment type="similarity">
    <text evidence="2">Belongs to the trans-sulfuration enzymes family.</text>
</comment>
<evidence type="ECO:0000256" key="2">
    <source>
        <dbReference type="ARBA" id="ARBA00009077"/>
    </source>
</evidence>
<protein>
    <submittedName>
        <fullName evidence="4">Cys/Met metabolism, pyridoxal phosphate-dependent enzyme</fullName>
    </submittedName>
</protein>
<dbReference type="SUPFAM" id="SSF53383">
    <property type="entry name" value="PLP-dependent transferases"/>
    <property type="match status" value="1"/>
</dbReference>
<dbReference type="AlphaFoldDB" id="T1B1Q7"/>
<gene>
    <name evidence="4" type="ORF">B2A_08718</name>
</gene>
<dbReference type="Gene3D" id="3.40.640.10">
    <property type="entry name" value="Type I PLP-dependent aspartate aminotransferase-like (Major domain)"/>
    <property type="match status" value="1"/>
</dbReference>
<dbReference type="EMBL" id="AUZZ01006286">
    <property type="protein sequence ID" value="EQD46819.1"/>
    <property type="molecule type" value="Genomic_DNA"/>
</dbReference>
<dbReference type="InterPro" id="IPR015421">
    <property type="entry name" value="PyrdxlP-dep_Trfase_major"/>
</dbReference>
<evidence type="ECO:0000313" key="4">
    <source>
        <dbReference type="EMBL" id="EQD46819.1"/>
    </source>
</evidence>
<dbReference type="GO" id="GO:0004123">
    <property type="term" value="F:cystathionine gamma-lyase activity"/>
    <property type="evidence" value="ECO:0007669"/>
    <property type="project" value="TreeGrafter"/>
</dbReference>
<evidence type="ECO:0000256" key="3">
    <source>
        <dbReference type="ARBA" id="ARBA00022898"/>
    </source>
</evidence>
<accession>T1B1Q7</accession>
<comment type="caution">
    <text evidence="4">The sequence shown here is derived from an EMBL/GenBank/DDBJ whole genome shotgun (WGS) entry which is preliminary data.</text>
</comment>
<proteinExistence type="inferred from homology"/>
<dbReference type="PANTHER" id="PTHR11808:SF15">
    <property type="entry name" value="CYSTATHIONINE GAMMA-LYASE"/>
    <property type="match status" value="1"/>
</dbReference>
<dbReference type="Pfam" id="PF01053">
    <property type="entry name" value="Cys_Met_Meta_PP"/>
    <property type="match status" value="1"/>
</dbReference>
<dbReference type="PANTHER" id="PTHR11808">
    <property type="entry name" value="TRANS-SULFURATION ENZYME FAMILY MEMBER"/>
    <property type="match status" value="1"/>
</dbReference>
<name>T1B1Q7_9ZZZZ</name>
<comment type="cofactor">
    <cofactor evidence="1">
        <name>pyridoxal 5'-phosphate</name>
        <dbReference type="ChEBI" id="CHEBI:597326"/>
    </cofactor>
</comment>
<sequence>TRLIHAAQPPDRPTGAVNPPVYLSTTFAQPGPGTDQEFVYGRTGNPTRRVLERALADLEGGRVGLAFSSGMGALSTLLENLPSGRRIVAVDDLYGGTWRMFEHHRRQFGLEVQYVDMTDLAAVESAVAGAPTAWVYAESPTNPLLRLVDLRAVARIA</sequence>
<dbReference type="GO" id="GO:0030170">
    <property type="term" value="F:pyridoxal phosphate binding"/>
    <property type="evidence" value="ECO:0007669"/>
    <property type="project" value="InterPro"/>
</dbReference>
<feature type="non-terminal residue" evidence="4">
    <location>
        <position position="1"/>
    </location>
</feature>